<proteinExistence type="inferred from homology"/>
<dbReference type="Proteomes" id="UP000292027">
    <property type="component" value="Unassembled WGS sequence"/>
</dbReference>
<reference evidence="20 21" key="1">
    <citation type="journal article" date="2015" name="Stand. Genomic Sci.">
        <title>Genomic Encyclopedia of Bacterial and Archaeal Type Strains, Phase III: the genomes of soil and plant-associated and newly described type strains.</title>
        <authorList>
            <person name="Whitman W.B."/>
            <person name="Woyke T."/>
            <person name="Klenk H.P."/>
            <person name="Zhou Y."/>
            <person name="Lilburn T.G."/>
            <person name="Beck B.J."/>
            <person name="De Vos P."/>
            <person name="Vandamme P."/>
            <person name="Eisen J.A."/>
            <person name="Garrity G."/>
            <person name="Hugenholtz P."/>
            <person name="Kyrpides N.C."/>
        </authorList>
    </citation>
    <scope>NUCLEOTIDE SEQUENCE [LARGE SCALE GENOMIC DNA]</scope>
    <source>
        <strain evidence="20 21">VKM Ac-2540</strain>
    </source>
</reference>
<feature type="binding site" evidence="15">
    <location>
        <position position="496"/>
    </location>
    <ligand>
        <name>Mg(2+)</name>
        <dbReference type="ChEBI" id="CHEBI:18420"/>
        <note>shared with alpha subunit</note>
    </ligand>
</feature>
<evidence type="ECO:0000256" key="8">
    <source>
        <dbReference type="ARBA" id="ARBA00022741"/>
    </source>
</evidence>
<dbReference type="SUPFAM" id="SSF54991">
    <property type="entry name" value="Anticodon-binding domain of PheRS"/>
    <property type="match status" value="1"/>
</dbReference>
<dbReference type="FunFam" id="3.30.930.10:FF:000130">
    <property type="entry name" value="Phenylalanine--tRNA ligase beta subunit"/>
    <property type="match status" value="1"/>
</dbReference>
<evidence type="ECO:0000256" key="12">
    <source>
        <dbReference type="ARBA" id="ARBA00022917"/>
    </source>
</evidence>
<dbReference type="SMART" id="SM00873">
    <property type="entry name" value="B3_4"/>
    <property type="match status" value="1"/>
</dbReference>
<feature type="domain" description="FDX-ACB" evidence="18">
    <location>
        <begin position="765"/>
        <end position="858"/>
    </location>
</feature>
<dbReference type="PROSITE" id="PS51483">
    <property type="entry name" value="B5"/>
    <property type="match status" value="1"/>
</dbReference>
<evidence type="ECO:0000256" key="11">
    <source>
        <dbReference type="ARBA" id="ARBA00022884"/>
    </source>
</evidence>
<dbReference type="Pfam" id="PF17759">
    <property type="entry name" value="tRNA_synthFbeta"/>
    <property type="match status" value="1"/>
</dbReference>
<dbReference type="SUPFAM" id="SSF50249">
    <property type="entry name" value="Nucleic acid-binding proteins"/>
    <property type="match status" value="1"/>
</dbReference>
<dbReference type="OrthoDB" id="9805455at2"/>
<dbReference type="GO" id="GO:0004826">
    <property type="term" value="F:phenylalanine-tRNA ligase activity"/>
    <property type="evidence" value="ECO:0007669"/>
    <property type="project" value="UniProtKB-UniRule"/>
</dbReference>
<feature type="binding site" evidence="15">
    <location>
        <position position="499"/>
    </location>
    <ligand>
        <name>Mg(2+)</name>
        <dbReference type="ChEBI" id="CHEBI:18420"/>
        <note>shared with alpha subunit</note>
    </ligand>
</feature>
<dbReference type="RefSeq" id="WP_130439389.1">
    <property type="nucleotide sequence ID" value="NZ_SHKR01000011.1"/>
</dbReference>
<evidence type="ECO:0000256" key="13">
    <source>
        <dbReference type="ARBA" id="ARBA00023146"/>
    </source>
</evidence>
<feature type="domain" description="TRNA-binding" evidence="17">
    <location>
        <begin position="40"/>
        <end position="153"/>
    </location>
</feature>
<dbReference type="Gene3D" id="3.30.930.10">
    <property type="entry name" value="Bira Bifunctional Protein, Domain 2"/>
    <property type="match status" value="1"/>
</dbReference>
<dbReference type="SMART" id="SM00874">
    <property type="entry name" value="B5"/>
    <property type="match status" value="1"/>
</dbReference>
<dbReference type="InterPro" id="IPR005121">
    <property type="entry name" value="Fdx_antiC-bd"/>
</dbReference>
<dbReference type="InterPro" id="IPR045864">
    <property type="entry name" value="aa-tRNA-synth_II/BPL/LPL"/>
</dbReference>
<keyword evidence="12 15" id="KW-0648">Protein biosynthesis</keyword>
<comment type="subunit">
    <text evidence="3 15">Tetramer of two alpha and two beta subunits.</text>
</comment>
<dbReference type="SMART" id="SM00896">
    <property type="entry name" value="FDX-ACB"/>
    <property type="match status" value="1"/>
</dbReference>
<accession>A0A4Q7X6M6</accession>
<evidence type="ECO:0000313" key="20">
    <source>
        <dbReference type="EMBL" id="RZU18353.1"/>
    </source>
</evidence>
<evidence type="ECO:0000259" key="17">
    <source>
        <dbReference type="PROSITE" id="PS50886"/>
    </source>
</evidence>
<dbReference type="EMBL" id="SHKR01000011">
    <property type="protein sequence ID" value="RZU18353.1"/>
    <property type="molecule type" value="Genomic_DNA"/>
</dbReference>
<dbReference type="Pfam" id="PF03147">
    <property type="entry name" value="FDX-ACB"/>
    <property type="match status" value="1"/>
</dbReference>
<dbReference type="Gene3D" id="3.30.70.380">
    <property type="entry name" value="Ferrodoxin-fold anticodon-binding domain"/>
    <property type="match status" value="1"/>
</dbReference>
<dbReference type="SUPFAM" id="SSF56037">
    <property type="entry name" value="PheT/TilS domain"/>
    <property type="match status" value="1"/>
</dbReference>
<dbReference type="PANTHER" id="PTHR10947">
    <property type="entry name" value="PHENYLALANYL-TRNA SYNTHETASE BETA CHAIN AND LEUCINE-RICH REPEAT-CONTAINING PROTEIN 47"/>
    <property type="match status" value="1"/>
</dbReference>
<dbReference type="CDD" id="cd00769">
    <property type="entry name" value="PheRS_beta_core"/>
    <property type="match status" value="1"/>
</dbReference>
<dbReference type="InterPro" id="IPR002547">
    <property type="entry name" value="tRNA-bd_dom"/>
</dbReference>
<evidence type="ECO:0000256" key="5">
    <source>
        <dbReference type="ARBA" id="ARBA00022555"/>
    </source>
</evidence>
<keyword evidence="6 15" id="KW-0436">Ligase</keyword>
<keyword evidence="9 15" id="KW-0067">ATP-binding</keyword>
<keyword evidence="13 15" id="KW-0030">Aminoacyl-tRNA synthetase</keyword>
<evidence type="ECO:0000256" key="7">
    <source>
        <dbReference type="ARBA" id="ARBA00022723"/>
    </source>
</evidence>
<gene>
    <name evidence="15" type="primary">pheT</name>
    <name evidence="20" type="ORF">EV645_0545</name>
</gene>
<dbReference type="Pfam" id="PF01588">
    <property type="entry name" value="tRNA_bind"/>
    <property type="match status" value="1"/>
</dbReference>
<keyword evidence="8 15" id="KW-0547">Nucleotide-binding</keyword>
<dbReference type="InterPro" id="IPR005147">
    <property type="entry name" value="tRNA_synthase_B5-dom"/>
</dbReference>
<evidence type="ECO:0000256" key="14">
    <source>
        <dbReference type="ARBA" id="ARBA00049255"/>
    </source>
</evidence>
<dbReference type="Pfam" id="PF03483">
    <property type="entry name" value="B3_4"/>
    <property type="match status" value="1"/>
</dbReference>
<dbReference type="InterPro" id="IPR020825">
    <property type="entry name" value="Phe-tRNA_synthase-like_B3/B4"/>
</dbReference>
<evidence type="ECO:0000313" key="21">
    <source>
        <dbReference type="Proteomes" id="UP000292027"/>
    </source>
</evidence>
<dbReference type="InterPro" id="IPR012340">
    <property type="entry name" value="NA-bd_OB-fold"/>
</dbReference>
<dbReference type="GO" id="GO:0005524">
    <property type="term" value="F:ATP binding"/>
    <property type="evidence" value="ECO:0007669"/>
    <property type="project" value="UniProtKB-UniRule"/>
</dbReference>
<comment type="subcellular location">
    <subcellularLocation>
        <location evidence="1 15">Cytoplasm</location>
    </subcellularLocation>
</comment>
<dbReference type="HAMAP" id="MF_00283">
    <property type="entry name" value="Phe_tRNA_synth_beta1"/>
    <property type="match status" value="1"/>
</dbReference>
<comment type="caution">
    <text evidence="20">The sequence shown here is derived from an EMBL/GenBank/DDBJ whole genome shotgun (WGS) entry which is preliminary data.</text>
</comment>
<dbReference type="FunFam" id="2.40.50.140:FF:000045">
    <property type="entry name" value="Phenylalanine--tRNA ligase beta subunit"/>
    <property type="match status" value="1"/>
</dbReference>
<evidence type="ECO:0000256" key="3">
    <source>
        <dbReference type="ARBA" id="ARBA00011209"/>
    </source>
</evidence>
<dbReference type="GO" id="GO:0006432">
    <property type="term" value="P:phenylalanyl-tRNA aminoacylation"/>
    <property type="evidence" value="ECO:0007669"/>
    <property type="project" value="UniProtKB-UniRule"/>
</dbReference>
<evidence type="ECO:0000259" key="19">
    <source>
        <dbReference type="PROSITE" id="PS51483"/>
    </source>
</evidence>
<keyword evidence="10 15" id="KW-0460">Magnesium</keyword>
<dbReference type="FunFam" id="3.50.40.10:FF:000001">
    <property type="entry name" value="Phenylalanine--tRNA ligase beta subunit"/>
    <property type="match status" value="1"/>
</dbReference>
<dbReference type="CDD" id="cd02796">
    <property type="entry name" value="tRNA_bind_bactPheRS"/>
    <property type="match status" value="1"/>
</dbReference>
<dbReference type="InterPro" id="IPR004532">
    <property type="entry name" value="Phe-tRNA-ligase_IIc_bsu_bact"/>
</dbReference>
<evidence type="ECO:0000256" key="16">
    <source>
        <dbReference type="PROSITE-ProRule" id="PRU00209"/>
    </source>
</evidence>
<dbReference type="InterPro" id="IPR005146">
    <property type="entry name" value="B3/B4_tRNA-bd"/>
</dbReference>
<name>A0A4Q7X6M6_9ACTN</name>
<comment type="cofactor">
    <cofactor evidence="15">
        <name>Mg(2+)</name>
        <dbReference type="ChEBI" id="CHEBI:18420"/>
    </cofactor>
    <text evidence="15">Binds 2 magnesium ions per tetramer.</text>
</comment>
<protein>
    <recommendedName>
        <fullName evidence="15">Phenylalanine--tRNA ligase beta subunit</fullName>
        <ecNumber evidence="15">6.1.1.20</ecNumber>
    </recommendedName>
    <alternativeName>
        <fullName evidence="15">Phenylalanyl-tRNA synthetase beta subunit</fullName>
        <shortName evidence="15">PheRS</shortName>
    </alternativeName>
</protein>
<dbReference type="InterPro" id="IPR045060">
    <property type="entry name" value="Phe-tRNA-ligase_IIc_bsu"/>
</dbReference>
<comment type="catalytic activity">
    <reaction evidence="14 15">
        <text>tRNA(Phe) + L-phenylalanine + ATP = L-phenylalanyl-tRNA(Phe) + AMP + diphosphate + H(+)</text>
        <dbReference type="Rhea" id="RHEA:19413"/>
        <dbReference type="Rhea" id="RHEA-COMP:9668"/>
        <dbReference type="Rhea" id="RHEA-COMP:9699"/>
        <dbReference type="ChEBI" id="CHEBI:15378"/>
        <dbReference type="ChEBI" id="CHEBI:30616"/>
        <dbReference type="ChEBI" id="CHEBI:33019"/>
        <dbReference type="ChEBI" id="CHEBI:58095"/>
        <dbReference type="ChEBI" id="CHEBI:78442"/>
        <dbReference type="ChEBI" id="CHEBI:78531"/>
        <dbReference type="ChEBI" id="CHEBI:456215"/>
        <dbReference type="EC" id="6.1.1.20"/>
    </reaction>
</comment>
<evidence type="ECO:0000256" key="9">
    <source>
        <dbReference type="ARBA" id="ARBA00022840"/>
    </source>
</evidence>
<dbReference type="Gene3D" id="3.50.40.10">
    <property type="entry name" value="Phenylalanyl-trna Synthetase, Chain B, domain 3"/>
    <property type="match status" value="1"/>
</dbReference>
<dbReference type="GO" id="GO:0000287">
    <property type="term" value="F:magnesium ion binding"/>
    <property type="evidence" value="ECO:0007669"/>
    <property type="project" value="UniProtKB-UniRule"/>
</dbReference>
<keyword evidence="7 15" id="KW-0479">Metal-binding</keyword>
<evidence type="ECO:0000256" key="2">
    <source>
        <dbReference type="ARBA" id="ARBA00008653"/>
    </source>
</evidence>
<feature type="binding site" evidence="15">
    <location>
        <position position="490"/>
    </location>
    <ligand>
        <name>Mg(2+)</name>
        <dbReference type="ChEBI" id="CHEBI:18420"/>
        <note>shared with alpha subunit</note>
    </ligand>
</feature>
<dbReference type="InterPro" id="IPR036690">
    <property type="entry name" value="Fdx_antiC-bd_sf"/>
</dbReference>
<dbReference type="Gene3D" id="2.40.50.140">
    <property type="entry name" value="Nucleic acid-binding proteins"/>
    <property type="match status" value="1"/>
</dbReference>
<evidence type="ECO:0000256" key="15">
    <source>
        <dbReference type="HAMAP-Rule" id="MF_00283"/>
    </source>
</evidence>
<dbReference type="PANTHER" id="PTHR10947:SF0">
    <property type="entry name" value="PHENYLALANINE--TRNA LIGASE BETA SUBUNIT"/>
    <property type="match status" value="1"/>
</dbReference>
<keyword evidence="11 16" id="KW-0694">RNA-binding</keyword>
<dbReference type="GO" id="GO:0000049">
    <property type="term" value="F:tRNA binding"/>
    <property type="evidence" value="ECO:0007669"/>
    <property type="project" value="UniProtKB-UniRule"/>
</dbReference>
<dbReference type="AlphaFoldDB" id="A0A4Q7X6M6"/>
<comment type="similarity">
    <text evidence="2 15">Belongs to the phenylalanyl-tRNA synthetase beta subunit family. Type 1 subfamily.</text>
</comment>
<feature type="domain" description="B5" evidence="19">
    <location>
        <begin position="404"/>
        <end position="512"/>
    </location>
</feature>
<evidence type="ECO:0000256" key="6">
    <source>
        <dbReference type="ARBA" id="ARBA00022598"/>
    </source>
</evidence>
<organism evidence="20 21">
    <name type="scientific">Kribbella rubisoli</name>
    <dbReference type="NCBI Taxonomy" id="3075929"/>
    <lineage>
        <taxon>Bacteria</taxon>
        <taxon>Bacillati</taxon>
        <taxon>Actinomycetota</taxon>
        <taxon>Actinomycetes</taxon>
        <taxon>Propionibacteriales</taxon>
        <taxon>Kribbellaceae</taxon>
        <taxon>Kribbella</taxon>
    </lineage>
</organism>
<dbReference type="EC" id="6.1.1.20" evidence="15"/>
<feature type="binding site" evidence="15">
    <location>
        <position position="500"/>
    </location>
    <ligand>
        <name>Mg(2+)</name>
        <dbReference type="ChEBI" id="CHEBI:18420"/>
        <note>shared with alpha subunit</note>
    </ligand>
</feature>
<dbReference type="InterPro" id="IPR033714">
    <property type="entry name" value="tRNA_bind_bactPheRS"/>
</dbReference>
<evidence type="ECO:0000256" key="4">
    <source>
        <dbReference type="ARBA" id="ARBA00022490"/>
    </source>
</evidence>
<dbReference type="InterPro" id="IPR009061">
    <property type="entry name" value="DNA-bd_dom_put_sf"/>
</dbReference>
<keyword evidence="4 15" id="KW-0963">Cytoplasm</keyword>
<dbReference type="InterPro" id="IPR041616">
    <property type="entry name" value="PheRS_beta_core"/>
</dbReference>
<dbReference type="SUPFAM" id="SSF46955">
    <property type="entry name" value="Putative DNA-binding domain"/>
    <property type="match status" value="1"/>
</dbReference>
<keyword evidence="21" id="KW-1185">Reference proteome</keyword>
<keyword evidence="5 16" id="KW-0820">tRNA-binding</keyword>
<dbReference type="PROSITE" id="PS51447">
    <property type="entry name" value="FDX_ACB"/>
    <property type="match status" value="1"/>
</dbReference>
<sequence length="860" mass="90706">MRVPLSWLREYVDVPAGVTGRDVGEKLIRAGLEVETVEESDLSGPLVVGKVLTFEDEPQKNGKTIRWCSLDIGKDEPQWVVCGANNFAVGDLVVVVLPGAVLPGGFAISARKTYGHVSNGMICSSQELGLGDDGTHGIVVLEPGEATPGDDAIELLALKDDVLDIAVTPDRGYCLSIRGVAREAATAYGVALKDPAELALDGSGAGGYPVRVDDAEACSVFVTRTVTGIDAKALSPRWMQKRLLASGMRPISIGVDVANYVMLELGQPIHTYDKARLSGEIVVRRANAGEKLMTLDDQTRELDIEDLLITDDSGAIGVAGVMGGASTEISEATADVVIEAAHFDPIVIARASRRHKLSSEASRRFEREVDPLLPRYAAQRVADLLREYAGGTILPEETVVDTHPLPDPVTLRADHAARVAGAPITLTETVRHLESVGCTVEAAAADATAAPLAAGVHAPVLAEVGTTTVGAANVQGDDLLTVTPPSWRPDLRDPNDFAEEAIRLFGFDNVPSVLPAAPGGQGLTVSQKRRRKVATALVGAGLTEVVSYPFTGEADFDAMGLPADDPRRTTVKLVNPISDEEPSMQTTLLATLLRTAERNVGRGATDLAIFQTGLVFLPKAETKPAPLPSVAHRPSDAEIQSLYDALPDQPLHVGVVLTGLLTPTGWWGKGRPAGWADAVQIARLISSAVGVEPVVTNVELAPWHPGRCAQFAIGGPDGKVVGHAGELHPKVCQAFGLPTRSSAVELDLEALIAAGPESITAHPFSSYPVAKEDVALIVAADVPAADVQAALAEGAGELLESVRLFDVYTGEQIGEGKKSLAFALRFRAPDRTLKENEVADARQAAVQVTVDRFNAVQRVG</sequence>
<dbReference type="SUPFAM" id="SSF55681">
    <property type="entry name" value="Class II aaRS and biotin synthetases"/>
    <property type="match status" value="1"/>
</dbReference>
<dbReference type="PROSITE" id="PS50886">
    <property type="entry name" value="TRBD"/>
    <property type="match status" value="1"/>
</dbReference>
<dbReference type="FunFam" id="3.30.70.380:FF:000001">
    <property type="entry name" value="Phenylalanine--tRNA ligase beta subunit"/>
    <property type="match status" value="1"/>
</dbReference>
<evidence type="ECO:0000259" key="18">
    <source>
        <dbReference type="PROSITE" id="PS51447"/>
    </source>
</evidence>
<dbReference type="Pfam" id="PF03484">
    <property type="entry name" value="B5"/>
    <property type="match status" value="1"/>
</dbReference>
<evidence type="ECO:0000256" key="1">
    <source>
        <dbReference type="ARBA" id="ARBA00004496"/>
    </source>
</evidence>
<evidence type="ECO:0000256" key="10">
    <source>
        <dbReference type="ARBA" id="ARBA00022842"/>
    </source>
</evidence>
<dbReference type="Gene3D" id="3.30.56.10">
    <property type="match status" value="2"/>
</dbReference>
<dbReference type="GO" id="GO:0009328">
    <property type="term" value="C:phenylalanine-tRNA ligase complex"/>
    <property type="evidence" value="ECO:0007669"/>
    <property type="project" value="TreeGrafter"/>
</dbReference>